<name>A0AAE1G724_PETCI</name>
<keyword evidence="3" id="KW-1185">Reference proteome</keyword>
<reference evidence="2" key="1">
    <citation type="submission" date="2023-10" db="EMBL/GenBank/DDBJ databases">
        <title>Genome assemblies of two species of porcelain crab, Petrolisthes cinctipes and Petrolisthes manimaculis (Anomura: Porcellanidae).</title>
        <authorList>
            <person name="Angst P."/>
        </authorList>
    </citation>
    <scope>NUCLEOTIDE SEQUENCE</scope>
    <source>
        <strain evidence="2">PB745_01</strain>
        <tissue evidence="2">Gill</tissue>
    </source>
</reference>
<dbReference type="AlphaFoldDB" id="A0AAE1G724"/>
<feature type="region of interest" description="Disordered" evidence="1">
    <location>
        <begin position="43"/>
        <end position="64"/>
    </location>
</feature>
<sequence>MRGETRGVVVRGGRERERVERGGVMIEWEGAWEMGWSRGEGGEGMLIWPGERNVESRKRRSRRREDIRRKRVEIESCDSDERGRKVGRRKEE</sequence>
<protein>
    <submittedName>
        <fullName evidence="2">Uncharacterized protein</fullName>
    </submittedName>
</protein>
<accession>A0AAE1G724</accession>
<proteinExistence type="predicted"/>
<dbReference type="EMBL" id="JAWQEG010000698">
    <property type="protein sequence ID" value="KAK3886429.1"/>
    <property type="molecule type" value="Genomic_DNA"/>
</dbReference>
<evidence type="ECO:0000256" key="1">
    <source>
        <dbReference type="SAM" id="MobiDB-lite"/>
    </source>
</evidence>
<organism evidence="2 3">
    <name type="scientific">Petrolisthes cinctipes</name>
    <name type="common">Flat porcelain crab</name>
    <dbReference type="NCBI Taxonomy" id="88211"/>
    <lineage>
        <taxon>Eukaryota</taxon>
        <taxon>Metazoa</taxon>
        <taxon>Ecdysozoa</taxon>
        <taxon>Arthropoda</taxon>
        <taxon>Crustacea</taxon>
        <taxon>Multicrustacea</taxon>
        <taxon>Malacostraca</taxon>
        <taxon>Eumalacostraca</taxon>
        <taxon>Eucarida</taxon>
        <taxon>Decapoda</taxon>
        <taxon>Pleocyemata</taxon>
        <taxon>Anomura</taxon>
        <taxon>Galatheoidea</taxon>
        <taxon>Porcellanidae</taxon>
        <taxon>Petrolisthes</taxon>
    </lineage>
</organism>
<dbReference type="Proteomes" id="UP001286313">
    <property type="component" value="Unassembled WGS sequence"/>
</dbReference>
<evidence type="ECO:0000313" key="3">
    <source>
        <dbReference type="Proteomes" id="UP001286313"/>
    </source>
</evidence>
<evidence type="ECO:0000313" key="2">
    <source>
        <dbReference type="EMBL" id="KAK3886429.1"/>
    </source>
</evidence>
<gene>
    <name evidence="2" type="ORF">Pcinc_009433</name>
</gene>
<comment type="caution">
    <text evidence="2">The sequence shown here is derived from an EMBL/GenBank/DDBJ whole genome shotgun (WGS) entry which is preliminary data.</text>
</comment>